<evidence type="ECO:0000256" key="1">
    <source>
        <dbReference type="SAM" id="Coils"/>
    </source>
</evidence>
<evidence type="ECO:0000313" key="5">
    <source>
        <dbReference type="Proteomes" id="UP001355056"/>
    </source>
</evidence>
<dbReference type="Gene3D" id="1.20.58.520">
    <property type="entry name" value="Amidohydrolase"/>
    <property type="match status" value="1"/>
</dbReference>
<feature type="chain" id="PRO_5047220889" evidence="2">
    <location>
        <begin position="31"/>
        <end position="689"/>
    </location>
</feature>
<evidence type="ECO:0000313" key="4">
    <source>
        <dbReference type="EMBL" id="MEG3184844.1"/>
    </source>
</evidence>
<keyword evidence="5" id="KW-1185">Reference proteome</keyword>
<dbReference type="Pfam" id="PF01979">
    <property type="entry name" value="Amidohydro_1"/>
    <property type="match status" value="1"/>
</dbReference>
<dbReference type="SUPFAM" id="SSF51338">
    <property type="entry name" value="Composite domain of metallo-dependent hydrolases"/>
    <property type="match status" value="1"/>
</dbReference>
<feature type="signal peptide" evidence="2">
    <location>
        <begin position="1"/>
        <end position="30"/>
    </location>
</feature>
<protein>
    <submittedName>
        <fullName evidence="4">Amidohydrolase family protein</fullName>
    </submittedName>
</protein>
<reference evidence="4 5" key="1">
    <citation type="journal article" date="2016" name="Int. J. Syst. Evol. Microbiol.">
        <title>Lysobacter erysipheiresistens sp. nov., an antagonist of powdery mildew, isolated from tobacco-cultivated soil.</title>
        <authorList>
            <person name="Xie B."/>
            <person name="Li T."/>
            <person name="Lin X."/>
            <person name="Wang C.J."/>
            <person name="Chen Y.J."/>
            <person name="Liu W.J."/>
            <person name="Zhao Z.W."/>
        </authorList>
    </citation>
    <scope>NUCLEOTIDE SEQUENCE [LARGE SCALE GENOMIC DNA]</scope>
    <source>
        <strain evidence="4 5">RS-LYSO-3</strain>
    </source>
</reference>
<keyword evidence="2" id="KW-0732">Signal</keyword>
<name>A0ABU7Z126_9GAMM</name>
<comment type="caution">
    <text evidence="4">The sequence shown here is derived from an EMBL/GenBank/DDBJ whole genome shotgun (WGS) entry which is preliminary data.</text>
</comment>
<dbReference type="InterPro" id="IPR032466">
    <property type="entry name" value="Metal_Hydrolase"/>
</dbReference>
<dbReference type="SUPFAM" id="SSF51556">
    <property type="entry name" value="Metallo-dependent hydrolases"/>
    <property type="match status" value="1"/>
</dbReference>
<sequence>MNPRMNPGRNVWASLCLGAGLGLVSIAASAAETIRYVALVDGGTQAGQQVVTHRDDGVTEVEFIFKDNGRGPELQERFTLADDGTFQTYQVSGSSTFGAPVEESFSRDGDRVEWKSTSDEGEKTISGTAQYVPLGGTPAGFSVAVGALSKRPDHTLPLIPGGTLTMRKIAEAQVSHGDETRTVQLVTLTGIGLVPTFAWATTGDDPRLFAYIYPGYLQLIEDGWQANADALEAQQKQAEGEALVALQQDLTHPVSGRLLIRDARVFDSENATLGGASDVLVENGRIVSVTVAGAEAVDADQVVDAAGRVLLPGLFDSHVHVGRWDGGLHLATGITTVRDMGNDNATLQQLMAQIEAGELLSPRVVAAGFIEGESKFSARNGFVVDTMDEAREAVDWYAAHDYPQVKIYNSFPKELLRETVAYAHEKGLRVSGHVPAFMRADEVVEQGFDELQHINQILLNFFVTPDTDTRTLARFYLVADETAGLDFDSPRVQDFIDLLVREKVVVDPTLATFEFLHQRAGEMSPIVADVADHLPPDIQRNRRAAEMDIPDDATAALYDRSFAKLVEFVGLMHEAGVPIIAGTDEMPGFTLQRELELYVQAGMTPGEALQTATWNAAAASRVREDRGSIEVGKRADLILVDGEPTANISDIRKVALVLKGDTAYYPSEIHAALGIEPFAQPVRLGAAGR</sequence>
<organism evidence="4 5">
    <name type="scientific">Novilysobacter erysipheiresistens</name>
    <dbReference type="NCBI Taxonomy" id="1749332"/>
    <lineage>
        <taxon>Bacteria</taxon>
        <taxon>Pseudomonadati</taxon>
        <taxon>Pseudomonadota</taxon>
        <taxon>Gammaproteobacteria</taxon>
        <taxon>Lysobacterales</taxon>
        <taxon>Lysobacteraceae</taxon>
        <taxon>Novilysobacter</taxon>
    </lineage>
</organism>
<evidence type="ECO:0000259" key="3">
    <source>
        <dbReference type="Pfam" id="PF01979"/>
    </source>
</evidence>
<dbReference type="PANTHER" id="PTHR43135">
    <property type="entry name" value="ALPHA-D-RIBOSE 1-METHYLPHOSPHONATE 5-TRIPHOSPHATE DIPHOSPHATASE"/>
    <property type="match status" value="1"/>
</dbReference>
<dbReference type="Gene3D" id="2.30.40.10">
    <property type="entry name" value="Urease, subunit C, domain 1"/>
    <property type="match status" value="1"/>
</dbReference>
<keyword evidence="1" id="KW-0175">Coiled coil</keyword>
<dbReference type="Gene3D" id="3.40.50.10910">
    <property type="entry name" value="Amidohydrolase"/>
    <property type="match status" value="1"/>
</dbReference>
<dbReference type="Proteomes" id="UP001355056">
    <property type="component" value="Unassembled WGS sequence"/>
</dbReference>
<evidence type="ECO:0000256" key="2">
    <source>
        <dbReference type="SAM" id="SignalP"/>
    </source>
</evidence>
<dbReference type="EMBL" id="JAXGFP010000006">
    <property type="protein sequence ID" value="MEG3184844.1"/>
    <property type="molecule type" value="Genomic_DNA"/>
</dbReference>
<gene>
    <name evidence="4" type="ORF">SNE34_12595</name>
</gene>
<dbReference type="PANTHER" id="PTHR43135:SF3">
    <property type="entry name" value="ALPHA-D-RIBOSE 1-METHYLPHOSPHONATE 5-TRIPHOSPHATE DIPHOSPHATASE"/>
    <property type="match status" value="1"/>
</dbReference>
<dbReference type="RefSeq" id="WP_332617741.1">
    <property type="nucleotide sequence ID" value="NZ_JAXGFP010000006.1"/>
</dbReference>
<accession>A0ABU7Z126</accession>
<proteinExistence type="predicted"/>
<feature type="domain" description="Amidohydrolase-related" evidence="3">
    <location>
        <begin position="330"/>
        <end position="653"/>
    </location>
</feature>
<dbReference type="InterPro" id="IPR011059">
    <property type="entry name" value="Metal-dep_hydrolase_composite"/>
</dbReference>
<dbReference type="Gene3D" id="3.30.110.90">
    <property type="entry name" value="Amidohydrolase"/>
    <property type="match status" value="1"/>
</dbReference>
<dbReference type="InterPro" id="IPR051781">
    <property type="entry name" value="Metallo-dep_Hydrolase"/>
</dbReference>
<dbReference type="InterPro" id="IPR006680">
    <property type="entry name" value="Amidohydro-rel"/>
</dbReference>
<feature type="coiled-coil region" evidence="1">
    <location>
        <begin position="221"/>
        <end position="248"/>
    </location>
</feature>